<feature type="compositionally biased region" description="Low complexity" evidence="5">
    <location>
        <begin position="152"/>
        <end position="163"/>
    </location>
</feature>
<evidence type="ECO:0000313" key="7">
    <source>
        <dbReference type="EMBL" id="CAD9765201.1"/>
    </source>
</evidence>
<evidence type="ECO:0000256" key="2">
    <source>
        <dbReference type="ARBA" id="ARBA00022771"/>
    </source>
</evidence>
<feature type="compositionally biased region" description="Acidic residues" evidence="5">
    <location>
        <begin position="164"/>
        <end position="182"/>
    </location>
</feature>
<proteinExistence type="predicted"/>
<evidence type="ECO:0000256" key="1">
    <source>
        <dbReference type="ARBA" id="ARBA00022723"/>
    </source>
</evidence>
<dbReference type="GO" id="GO:0008270">
    <property type="term" value="F:zinc ion binding"/>
    <property type="evidence" value="ECO:0007669"/>
    <property type="project" value="UniProtKB-KW"/>
</dbReference>
<feature type="region of interest" description="Disordered" evidence="5">
    <location>
        <begin position="117"/>
        <end position="182"/>
    </location>
</feature>
<evidence type="ECO:0000259" key="6">
    <source>
        <dbReference type="PROSITE" id="PS50199"/>
    </source>
</evidence>
<dbReference type="AlphaFoldDB" id="A0A7S2TSN9"/>
<keyword evidence="2 4" id="KW-0863">Zinc-finger</keyword>
<gene>
    <name evidence="7" type="ORF">LSP00402_LOCUS10550</name>
</gene>
<dbReference type="Gene3D" id="2.30.30.380">
    <property type="entry name" value="Zn-finger domain of Sec23/24"/>
    <property type="match status" value="1"/>
</dbReference>
<feature type="domain" description="RanBP2-type" evidence="6">
    <location>
        <begin position="74"/>
        <end position="106"/>
    </location>
</feature>
<dbReference type="PROSITE" id="PS50199">
    <property type="entry name" value="ZF_RANBP2_2"/>
    <property type="match status" value="1"/>
</dbReference>
<protein>
    <recommendedName>
        <fullName evidence="6">RanBP2-type domain-containing protein</fullName>
    </recommendedName>
</protein>
<evidence type="ECO:0000256" key="5">
    <source>
        <dbReference type="SAM" id="MobiDB-lite"/>
    </source>
</evidence>
<evidence type="ECO:0000256" key="3">
    <source>
        <dbReference type="ARBA" id="ARBA00022833"/>
    </source>
</evidence>
<dbReference type="InterPro" id="IPR001876">
    <property type="entry name" value="Znf_RanBP2"/>
</dbReference>
<keyword evidence="3" id="KW-0862">Zinc</keyword>
<organism evidence="7">
    <name type="scientific">Lotharella oceanica</name>
    <dbReference type="NCBI Taxonomy" id="641309"/>
    <lineage>
        <taxon>Eukaryota</taxon>
        <taxon>Sar</taxon>
        <taxon>Rhizaria</taxon>
        <taxon>Cercozoa</taxon>
        <taxon>Chlorarachniophyceae</taxon>
        <taxon>Lotharella</taxon>
    </lineage>
</organism>
<keyword evidence="1" id="KW-0479">Metal-binding</keyword>
<accession>A0A7S2TSN9</accession>
<dbReference type="EMBL" id="HBHP01017020">
    <property type="protein sequence ID" value="CAD9765201.1"/>
    <property type="molecule type" value="Transcribed_RNA"/>
</dbReference>
<reference evidence="7" key="1">
    <citation type="submission" date="2021-01" db="EMBL/GenBank/DDBJ databases">
        <authorList>
            <person name="Corre E."/>
            <person name="Pelletier E."/>
            <person name="Niang G."/>
            <person name="Scheremetjew M."/>
            <person name="Finn R."/>
            <person name="Kale V."/>
            <person name="Holt S."/>
            <person name="Cochrane G."/>
            <person name="Meng A."/>
            <person name="Brown T."/>
            <person name="Cohen L."/>
        </authorList>
    </citation>
    <scope>NUCLEOTIDE SEQUENCE</scope>
    <source>
        <strain evidence="7">CCMP622</strain>
    </source>
</reference>
<dbReference type="PROSITE" id="PS01358">
    <property type="entry name" value="ZF_RANBP2_1"/>
    <property type="match status" value="1"/>
</dbReference>
<sequence length="182" mass="19265">MDSSSTERQNIVIEDDIADSFVNANHYHGSGNGGGGGGATLMTATVAGTLSKTHDDWTHDDWADTMKATLTALGEGSSRRWKCGVCKSKNRSLHRVCSSCGQRRGSRVPLLDFKGSSMSHQASVRGAGKAEAKSMHGTVSQEDTLEAQNHGVPVDPASAAAAPEDVDEEEEVFEADMWDGLA</sequence>
<evidence type="ECO:0000256" key="4">
    <source>
        <dbReference type="PROSITE-ProRule" id="PRU00322"/>
    </source>
</evidence>
<name>A0A7S2TSN9_9EUKA</name>